<gene>
    <name evidence="2" type="ORF">ACHAW5_010903</name>
</gene>
<keyword evidence="1" id="KW-1133">Transmembrane helix</keyword>
<dbReference type="PANTHER" id="PTHR33979">
    <property type="entry name" value="OS02G0221600 PROTEIN"/>
    <property type="match status" value="1"/>
</dbReference>
<feature type="transmembrane region" description="Helical" evidence="1">
    <location>
        <begin position="151"/>
        <end position="171"/>
    </location>
</feature>
<dbReference type="EMBL" id="JALLAZ020001421">
    <property type="protein sequence ID" value="KAL3775265.1"/>
    <property type="molecule type" value="Genomic_DNA"/>
</dbReference>
<name>A0ABD3NH91_9STRA</name>
<proteinExistence type="predicted"/>
<reference evidence="2 3" key="1">
    <citation type="submission" date="2024-10" db="EMBL/GenBank/DDBJ databases">
        <title>Updated reference genomes for cyclostephanoid diatoms.</title>
        <authorList>
            <person name="Roberts W.R."/>
            <person name="Alverson A.J."/>
        </authorList>
    </citation>
    <scope>NUCLEOTIDE SEQUENCE [LARGE SCALE GENOMIC DNA]</scope>
    <source>
        <strain evidence="2 3">AJA276-08</strain>
    </source>
</reference>
<keyword evidence="1" id="KW-0812">Transmembrane</keyword>
<dbReference type="Proteomes" id="UP001530315">
    <property type="component" value="Unassembled WGS sequence"/>
</dbReference>
<evidence type="ECO:0000313" key="3">
    <source>
        <dbReference type="Proteomes" id="UP001530315"/>
    </source>
</evidence>
<evidence type="ECO:0000313" key="2">
    <source>
        <dbReference type="EMBL" id="KAL3775265.1"/>
    </source>
</evidence>
<sequence length="327" mass="35710">CLTRGSLHHQRRPPVSPAPVFAALSAPSADVDMDQFTSGVEDTPIDPPIQAKGRLCSSSCCSFSYRVPTLRELYDRDRRLLRAIIVIVIFLNVPVLGYTLYPFMLFSTWIHESFHGLAALSIGGTVSWLNIYPDGSGLANTLIPIGTFQRAWVACAGYMGTAVVGGIMLMFRRTNLGARVGTCGMGLAMLLTCIFFAGNAFGLVALLLMGLLLSAAGWRLPTFWIGELYALLAATTCLNAITSIRVLFFITEANIGGVVRSSDAAVMQDATKIHAWIWASAWMVLGLWMTAMGVFITFETREKDSREAPEQYRGEDHVDLLLTTELA</sequence>
<feature type="transmembrane region" description="Helical" evidence="1">
    <location>
        <begin position="275"/>
        <end position="298"/>
    </location>
</feature>
<organism evidence="2 3">
    <name type="scientific">Stephanodiscus triporus</name>
    <dbReference type="NCBI Taxonomy" id="2934178"/>
    <lineage>
        <taxon>Eukaryota</taxon>
        <taxon>Sar</taxon>
        <taxon>Stramenopiles</taxon>
        <taxon>Ochrophyta</taxon>
        <taxon>Bacillariophyta</taxon>
        <taxon>Coscinodiscophyceae</taxon>
        <taxon>Thalassiosirophycidae</taxon>
        <taxon>Stephanodiscales</taxon>
        <taxon>Stephanodiscaceae</taxon>
        <taxon>Stephanodiscus</taxon>
    </lineage>
</organism>
<feature type="transmembrane region" description="Helical" evidence="1">
    <location>
        <begin position="228"/>
        <end position="250"/>
    </location>
</feature>
<comment type="caution">
    <text evidence="2">The sequence shown here is derived from an EMBL/GenBank/DDBJ whole genome shotgun (WGS) entry which is preliminary data.</text>
</comment>
<dbReference type="AlphaFoldDB" id="A0ABD3NH91"/>
<evidence type="ECO:0000256" key="1">
    <source>
        <dbReference type="SAM" id="Phobius"/>
    </source>
</evidence>
<accession>A0ABD3NH91</accession>
<feature type="transmembrane region" description="Helical" evidence="1">
    <location>
        <begin position="187"/>
        <end position="216"/>
    </location>
</feature>
<feature type="transmembrane region" description="Helical" evidence="1">
    <location>
        <begin position="80"/>
        <end position="101"/>
    </location>
</feature>
<protein>
    <submittedName>
        <fullName evidence="2">Uncharacterized protein</fullName>
    </submittedName>
</protein>
<dbReference type="InterPro" id="IPR049500">
    <property type="entry name" value="Peptidase_M50B-like"/>
</dbReference>
<keyword evidence="3" id="KW-1185">Reference proteome</keyword>
<keyword evidence="1" id="KW-0472">Membrane</keyword>
<dbReference type="PANTHER" id="PTHR33979:SF2">
    <property type="entry name" value="PEPTIDASE M50B-LIKE-DOMAIN-CONTAINING PROTEIN"/>
    <property type="match status" value="1"/>
</dbReference>
<dbReference type="Pfam" id="PF13398">
    <property type="entry name" value="Peptidase_M50B"/>
    <property type="match status" value="1"/>
</dbReference>
<feature type="non-terminal residue" evidence="2">
    <location>
        <position position="1"/>
    </location>
</feature>